<dbReference type="EC" id="3.1.3.80" evidence="3"/>
<dbReference type="Gene3D" id="3.40.50.1240">
    <property type="entry name" value="Phosphoglycerate mutase-like"/>
    <property type="match status" value="1"/>
</dbReference>
<keyword evidence="7" id="KW-0378">Hydrolase</keyword>
<dbReference type="GO" id="GO:0034417">
    <property type="term" value="F:bisphosphoglycerate 3-phosphatase activity"/>
    <property type="evidence" value="ECO:0007669"/>
    <property type="project" value="UniProtKB-EC"/>
</dbReference>
<dbReference type="OrthoDB" id="6509975at2759"/>
<gene>
    <name evidence="14" type="ORF">IWQ60_006111</name>
</gene>
<accession>A0A9W8A7W7</accession>
<keyword evidence="8" id="KW-0472">Membrane</keyword>
<evidence type="ECO:0000256" key="12">
    <source>
        <dbReference type="ARBA" id="ARBA00043691"/>
    </source>
</evidence>
<name>A0A9W8A7W7_9FUNG</name>
<evidence type="ECO:0000313" key="15">
    <source>
        <dbReference type="Proteomes" id="UP001150569"/>
    </source>
</evidence>
<evidence type="ECO:0000256" key="13">
    <source>
        <dbReference type="ARBA" id="ARBA00043832"/>
    </source>
</evidence>
<evidence type="ECO:0000256" key="6">
    <source>
        <dbReference type="ARBA" id="ARBA00022729"/>
    </source>
</evidence>
<comment type="subcellular location">
    <subcellularLocation>
        <location evidence="1">Membrane</location>
    </subcellularLocation>
</comment>
<proteinExistence type="inferred from homology"/>
<dbReference type="PANTHER" id="PTHR20963:SF8">
    <property type="entry name" value="MULTIPLE INOSITOL POLYPHOSPHATE PHOSPHATASE 1"/>
    <property type="match status" value="1"/>
</dbReference>
<evidence type="ECO:0000256" key="11">
    <source>
        <dbReference type="ARBA" id="ARBA00043671"/>
    </source>
</evidence>
<evidence type="ECO:0000256" key="5">
    <source>
        <dbReference type="ARBA" id="ARBA00018097"/>
    </source>
</evidence>
<dbReference type="Proteomes" id="UP001150569">
    <property type="component" value="Unassembled WGS sequence"/>
</dbReference>
<dbReference type="InterPro" id="IPR033379">
    <property type="entry name" value="Acid_Pase_AS"/>
</dbReference>
<keyword evidence="15" id="KW-1185">Reference proteome</keyword>
<evidence type="ECO:0000256" key="8">
    <source>
        <dbReference type="ARBA" id="ARBA00023136"/>
    </source>
</evidence>
<dbReference type="SUPFAM" id="SSF53254">
    <property type="entry name" value="Phosphoglycerate mutase-like"/>
    <property type="match status" value="1"/>
</dbReference>
<evidence type="ECO:0000256" key="1">
    <source>
        <dbReference type="ARBA" id="ARBA00004370"/>
    </source>
</evidence>
<evidence type="ECO:0000256" key="7">
    <source>
        <dbReference type="ARBA" id="ARBA00022801"/>
    </source>
</evidence>
<comment type="catalytic activity">
    <reaction evidence="11">
        <text>1D-myo-inositol 1,2,4,5,6-pentakisphosphate + H2O = 1D-myo-inositol 1,2,5,6-tetrakisphosphate + phosphate</text>
        <dbReference type="Rhea" id="RHEA:77115"/>
        <dbReference type="ChEBI" id="CHEBI:15377"/>
        <dbReference type="ChEBI" id="CHEBI:43474"/>
        <dbReference type="ChEBI" id="CHEBI:57798"/>
        <dbReference type="ChEBI" id="CHEBI:195535"/>
        <dbReference type="EC" id="3.1.3.62"/>
    </reaction>
    <physiologicalReaction direction="left-to-right" evidence="11">
        <dbReference type="Rhea" id="RHEA:77116"/>
    </physiologicalReaction>
</comment>
<evidence type="ECO:0000256" key="4">
    <source>
        <dbReference type="ARBA" id="ARBA00013040"/>
    </source>
</evidence>
<evidence type="ECO:0000256" key="9">
    <source>
        <dbReference type="ARBA" id="ARBA00031642"/>
    </source>
</evidence>
<comment type="catalytic activity">
    <reaction evidence="13">
        <text>(2R)-2,3-bisphosphoglycerate + H2O = (2R)-2-phosphoglycerate + phosphate</text>
        <dbReference type="Rhea" id="RHEA:27381"/>
        <dbReference type="ChEBI" id="CHEBI:15377"/>
        <dbReference type="ChEBI" id="CHEBI:43474"/>
        <dbReference type="ChEBI" id="CHEBI:58248"/>
        <dbReference type="ChEBI" id="CHEBI:58289"/>
        <dbReference type="EC" id="3.1.3.80"/>
    </reaction>
    <physiologicalReaction direction="left-to-right" evidence="13">
        <dbReference type="Rhea" id="RHEA:27382"/>
    </physiologicalReaction>
</comment>
<dbReference type="InterPro" id="IPR029033">
    <property type="entry name" value="His_PPase_superfam"/>
</dbReference>
<dbReference type="CDD" id="cd07061">
    <property type="entry name" value="HP_HAP_like"/>
    <property type="match status" value="1"/>
</dbReference>
<protein>
    <recommendedName>
        <fullName evidence="5">Multiple inositol polyphosphate phosphatase 1</fullName>
        <ecNumber evidence="4">3.1.3.62</ecNumber>
        <ecNumber evidence="3">3.1.3.80</ecNumber>
    </recommendedName>
    <alternativeName>
        <fullName evidence="9">2,3-bisphosphoglycerate 3-phosphatase</fullName>
    </alternativeName>
</protein>
<evidence type="ECO:0000313" key="14">
    <source>
        <dbReference type="EMBL" id="KAJ1923071.1"/>
    </source>
</evidence>
<dbReference type="GO" id="GO:0016020">
    <property type="term" value="C:membrane"/>
    <property type="evidence" value="ECO:0007669"/>
    <property type="project" value="UniProtKB-SubCell"/>
</dbReference>
<comment type="similarity">
    <text evidence="2">Belongs to the histidine acid phosphatase family. MINPP1 subfamily.</text>
</comment>
<evidence type="ECO:0000256" key="3">
    <source>
        <dbReference type="ARBA" id="ARBA00012976"/>
    </source>
</evidence>
<comment type="caution">
    <text evidence="14">The sequence shown here is derived from an EMBL/GenBank/DDBJ whole genome shotgun (WGS) entry which is preliminary data.</text>
</comment>
<dbReference type="GO" id="GO:0003993">
    <property type="term" value="F:acid phosphatase activity"/>
    <property type="evidence" value="ECO:0007669"/>
    <property type="project" value="TreeGrafter"/>
</dbReference>
<dbReference type="PANTHER" id="PTHR20963">
    <property type="entry name" value="MULTIPLE INOSITOL POLYPHOSPHATE PHOSPHATASE-RELATED"/>
    <property type="match status" value="1"/>
</dbReference>
<dbReference type="EMBL" id="JANBPT010000356">
    <property type="protein sequence ID" value="KAJ1923071.1"/>
    <property type="molecule type" value="Genomic_DNA"/>
</dbReference>
<reference evidence="14" key="1">
    <citation type="submission" date="2022-07" db="EMBL/GenBank/DDBJ databases">
        <title>Phylogenomic reconstructions and comparative analyses of Kickxellomycotina fungi.</title>
        <authorList>
            <person name="Reynolds N.K."/>
            <person name="Stajich J.E."/>
            <person name="Barry K."/>
            <person name="Grigoriev I.V."/>
            <person name="Crous P."/>
            <person name="Smith M.E."/>
        </authorList>
    </citation>
    <scope>NUCLEOTIDE SEQUENCE</scope>
    <source>
        <strain evidence="14">RSA 861</strain>
    </source>
</reference>
<organism evidence="14 15">
    <name type="scientific">Tieghemiomyces parasiticus</name>
    <dbReference type="NCBI Taxonomy" id="78921"/>
    <lineage>
        <taxon>Eukaryota</taxon>
        <taxon>Fungi</taxon>
        <taxon>Fungi incertae sedis</taxon>
        <taxon>Zoopagomycota</taxon>
        <taxon>Kickxellomycotina</taxon>
        <taxon>Dimargaritomycetes</taxon>
        <taxon>Dimargaritales</taxon>
        <taxon>Dimargaritaceae</taxon>
        <taxon>Tieghemiomyces</taxon>
    </lineage>
</organism>
<dbReference type="EC" id="3.1.3.62" evidence="4"/>
<dbReference type="Pfam" id="PF00328">
    <property type="entry name" value="His_Phos_2"/>
    <property type="match status" value="1"/>
</dbReference>
<evidence type="ECO:0000256" key="10">
    <source>
        <dbReference type="ARBA" id="ARBA00043668"/>
    </source>
</evidence>
<dbReference type="PROSITE" id="PS00616">
    <property type="entry name" value="HIS_ACID_PHOSPHAT_1"/>
    <property type="match status" value="1"/>
</dbReference>
<evidence type="ECO:0000256" key="2">
    <source>
        <dbReference type="ARBA" id="ARBA00008422"/>
    </source>
</evidence>
<sequence length="556" mass="60806">MLFAAAAAPSRRQCLLAGLSLSSAVFILYLLLRSPGLTPALRPGQVGSPPAVVRDPHSFAQTGWPDPRSLPFGTKSPYSHAEREASLVATSTLSRAAAEFKSCQLRQVQMLVRHGSRNPNHGTLLKYRELIGRLREHWTATQPPAGDFAWFADYFPSTLTGPSSLTTIGRRDLYRLGCRAYQRYAAFWDDLYARTETDANGSTTPANTDPHWQVTVSDFNRTIESADVFTSTTFDLIQRHVGIRPNFVGGYGFGVVPSNLDILLNPHKLCPRFLNAANGDAVSDYVDTQRSLWTDRFLGPVMARLAARINYPAITAKDLFYLYQMCGFDNANQPSGRSACALFEGHEDDLPLIEFWKDLGEQEKFGYGPRVGGIVGKMACSLVTQIIDGMLNCRDKADGQNAGAKASRPIGTSGATDEAGNTARAVGVCRQGSFWFGHSPTISLVSNLLRIDERGAPLAGNATLKEVLDRPYNSGRIAPFAANIAFELYACEPARRVPTSPGSRYQFRVLRNELPVLPQHDGCNPDTGLCDLDLFIRSVGDLFGCSLPQVCKDTAN</sequence>
<dbReference type="InterPro" id="IPR000560">
    <property type="entry name" value="His_Pase_clade-2"/>
</dbReference>
<keyword evidence="6" id="KW-0732">Signal</keyword>
<comment type="catalytic activity">
    <reaction evidence="12">
        <text>1D-myo-inositol hexakisphosphate + H2O = 1D-myo-inositol 1,2,4,5,6-pentakisphosphate + phosphate</text>
        <dbReference type="Rhea" id="RHEA:16989"/>
        <dbReference type="ChEBI" id="CHEBI:15377"/>
        <dbReference type="ChEBI" id="CHEBI:43474"/>
        <dbReference type="ChEBI" id="CHEBI:57798"/>
        <dbReference type="ChEBI" id="CHEBI:58130"/>
        <dbReference type="EC" id="3.1.3.62"/>
    </reaction>
    <physiologicalReaction direction="left-to-right" evidence="12">
        <dbReference type="Rhea" id="RHEA:16990"/>
    </physiologicalReaction>
</comment>
<dbReference type="AlphaFoldDB" id="A0A9W8A7W7"/>
<comment type="catalytic activity">
    <reaction evidence="10">
        <text>1D-myo-inositol 1,2,5,6-tetrakisphosphate + H2O = 1D-myo-inositol 1,2,6-trisphosphate + phosphate</text>
        <dbReference type="Rhea" id="RHEA:77119"/>
        <dbReference type="ChEBI" id="CHEBI:15377"/>
        <dbReference type="ChEBI" id="CHEBI:43474"/>
        <dbReference type="ChEBI" id="CHEBI:195535"/>
        <dbReference type="ChEBI" id="CHEBI:195537"/>
        <dbReference type="EC" id="3.1.3.62"/>
    </reaction>
    <physiologicalReaction direction="left-to-right" evidence="10">
        <dbReference type="Rhea" id="RHEA:77120"/>
    </physiologicalReaction>
</comment>